<dbReference type="Pfam" id="PF25222">
    <property type="entry name" value="DUF7840"/>
    <property type="match status" value="1"/>
</dbReference>
<dbReference type="InterPro" id="IPR057165">
    <property type="entry name" value="DUF7843"/>
</dbReference>
<feature type="domain" description="DUF7843" evidence="4">
    <location>
        <begin position="45"/>
        <end position="123"/>
    </location>
</feature>
<feature type="region of interest" description="Disordered" evidence="1">
    <location>
        <begin position="421"/>
        <end position="440"/>
    </location>
</feature>
<evidence type="ECO:0000256" key="1">
    <source>
        <dbReference type="SAM" id="MobiDB-lite"/>
    </source>
</evidence>
<dbReference type="EMBL" id="CP093442">
    <property type="protein sequence ID" value="UOF00617.1"/>
    <property type="molecule type" value="Genomic_DNA"/>
</dbReference>
<sequence>MRNIVLKLIANYIKEQSYGRLLFFISAVLFSQLTYAASISESDLKQIAESREWTTIIYYTETDWTLTVQSRSDSPKFFVSKRGKNSAIDELKESLNLLTTEKPPFSDQNFVCRFPARANYLNEVLKLGFQFDRSGCKDYQAWRQRISADRASLVFSSYYLGNPSSSFGHILLRMGKKQLGSETQKELLDQGINFGASPWTENPFLYAVLGMSGAFPGNFIAIPYYYKVREYNDYDSRDLWEYELNLTPAEVSKMTDLLWEQGSNHYDYYFLTENCGYYIVALVEAAAPRYNLTSRLRKWVIPSETLAALAQEGALQKPILRKSIRTQFYEKIETLNSEDQDLVSELFNEMTNAVMQDQTSFSLPKALTAKSELERAKVLDAAIDYYDFRYSKKVILGEEPYIKVKRSLLIARAELPTYDLSPKTTLSENSPDKSHGSGRVELGYSEAKSNDYNEHSLLLGYRFAFHDYLDHQQGAPQRAHIEIFKIQGAIENEDLKLLNFSPFDIRSSPLWNRWDRDISWKVRLALEESPYQTCSSCLATNLNLGVGLTTGLSKLDVSLMADVNGLYANDYDRALQALVGPSLIIKSIPFKRSWGWLLEGKYFPNEINEFQNLYSISANVRYHFEKNLNVDFGYVQEKDREIFKINFLIYHY</sequence>
<protein>
    <submittedName>
        <fullName evidence="5">DUF4105 domain-containing protein</fullName>
    </submittedName>
</protein>
<feature type="domain" description="DUF7840" evidence="3">
    <location>
        <begin position="429"/>
        <end position="652"/>
    </location>
</feature>
<evidence type="ECO:0000259" key="3">
    <source>
        <dbReference type="Pfam" id="PF25222"/>
    </source>
</evidence>
<keyword evidence="6" id="KW-1185">Reference proteome</keyword>
<dbReference type="Pfam" id="PF25225">
    <property type="entry name" value="DUF7843"/>
    <property type="match status" value="1"/>
</dbReference>
<dbReference type="InterPro" id="IPR057162">
    <property type="entry name" value="DUF7840"/>
</dbReference>
<evidence type="ECO:0000313" key="5">
    <source>
        <dbReference type="EMBL" id="UOF00617.1"/>
    </source>
</evidence>
<dbReference type="InterPro" id="IPR025178">
    <property type="entry name" value="Lnb_N"/>
</dbReference>
<organism evidence="5 6">
    <name type="scientific">Bdellovibrio reynosensis</name>
    <dbReference type="NCBI Taxonomy" id="2835041"/>
    <lineage>
        <taxon>Bacteria</taxon>
        <taxon>Pseudomonadati</taxon>
        <taxon>Bdellovibrionota</taxon>
        <taxon>Bdellovibrionia</taxon>
        <taxon>Bdellovibrionales</taxon>
        <taxon>Pseudobdellovibrionaceae</taxon>
        <taxon>Bdellovibrio</taxon>
    </lineage>
</organism>
<reference evidence="5" key="1">
    <citation type="submission" date="2022-03" db="EMBL/GenBank/DDBJ databases">
        <title>Genome Identification and Characterization of new species Bdellovibrio reynosense LBG001 sp. nov. from a Mexico soil sample.</title>
        <authorList>
            <person name="Camilli A."/>
            <person name="Ajao Y."/>
            <person name="Guo X."/>
        </authorList>
    </citation>
    <scope>NUCLEOTIDE SEQUENCE</scope>
    <source>
        <strain evidence="5">LBG001</strain>
    </source>
</reference>
<feature type="domain" description="Lnb N-terminal periplasmic" evidence="2">
    <location>
        <begin position="139"/>
        <end position="310"/>
    </location>
</feature>
<proteinExistence type="predicted"/>
<dbReference type="Pfam" id="PF13387">
    <property type="entry name" value="Lnb_N"/>
    <property type="match status" value="1"/>
</dbReference>
<evidence type="ECO:0000313" key="6">
    <source>
        <dbReference type="Proteomes" id="UP000830116"/>
    </source>
</evidence>
<evidence type="ECO:0000259" key="4">
    <source>
        <dbReference type="Pfam" id="PF25225"/>
    </source>
</evidence>
<evidence type="ECO:0000259" key="2">
    <source>
        <dbReference type="Pfam" id="PF13387"/>
    </source>
</evidence>
<name>A0ABY4C9N3_9BACT</name>
<gene>
    <name evidence="5" type="ORF">MNR06_13010</name>
</gene>
<accession>A0ABY4C9N3</accession>
<dbReference type="Proteomes" id="UP000830116">
    <property type="component" value="Chromosome"/>
</dbReference>
<dbReference type="RefSeq" id="WP_243536748.1">
    <property type="nucleotide sequence ID" value="NZ_CP093442.1"/>
</dbReference>